<evidence type="ECO:0000259" key="8">
    <source>
        <dbReference type="PROSITE" id="PS51294"/>
    </source>
</evidence>
<dbReference type="GO" id="GO:0003677">
    <property type="term" value="F:DNA binding"/>
    <property type="evidence" value="ECO:0007669"/>
    <property type="project" value="InterPro"/>
</dbReference>
<dbReference type="EMBL" id="SDRB02011930">
    <property type="protein sequence ID" value="THF99547.1"/>
    <property type="molecule type" value="Genomic_DNA"/>
</dbReference>
<gene>
    <name evidence="9" type="ORF">TEA_019334</name>
</gene>
<dbReference type="Pfam" id="PF00249">
    <property type="entry name" value="Myb_DNA-binding"/>
    <property type="match status" value="1"/>
</dbReference>
<dbReference type="Proteomes" id="UP000306102">
    <property type="component" value="Unassembled WGS sequence"/>
</dbReference>
<evidence type="ECO:0000256" key="1">
    <source>
        <dbReference type="ARBA" id="ARBA00004123"/>
    </source>
</evidence>
<feature type="region of interest" description="Disordered" evidence="7">
    <location>
        <begin position="1"/>
        <end position="28"/>
    </location>
</feature>
<dbReference type="AlphaFoldDB" id="A0A4S4DAJ6"/>
<dbReference type="InterPro" id="IPR046955">
    <property type="entry name" value="PHR1-like"/>
</dbReference>
<keyword evidence="10" id="KW-1185">Reference proteome</keyword>
<feature type="compositionally biased region" description="Basic and acidic residues" evidence="7">
    <location>
        <begin position="497"/>
        <end position="523"/>
    </location>
</feature>
<keyword evidence="4" id="KW-0175">Coiled coil</keyword>
<evidence type="ECO:0000256" key="5">
    <source>
        <dbReference type="ARBA" id="ARBA00023163"/>
    </source>
</evidence>
<dbReference type="InterPro" id="IPR009057">
    <property type="entry name" value="Homeodomain-like_sf"/>
</dbReference>
<sequence length="542" mass="60399">MTKMDMRPPLFLRRSGEKQMSNMGVSGAMSSFPTYSEEKYPKLPDSFQVSSEQEMMTHPISPLSSPLASKSGAVGHLFSSGSGFSTDVHFSSVSPQARCPGNSPFISQTSSDGASLPAIRSSRSGVRSTQLINYPKEDNDMSWTPDSLHDFLNFPENVHVHNGQVESSTGVMASEDHVKRTDWQEWADQLITVDDTLDPNWSDILVDDVQDHPKPKEIEPSTDISAHQAQLHLHQSAPSGETCRVVSPLASAAQTKPRMRWTPELHESFVEAVNKLGGSERATPKGVLKLMNVEGLTIYHVKSHLQKYRTARYKPESSEGTSEKKSTPVEDITSLDLKTNYFMLYMFQKLASSISSLQYVASLLETERCSSDFENRSMGITEALRMQMEVQKRLHEQLTEALRMQMEVQKRLHEQLEIQRNLQLRIEEQGRYLQMMFEKQKRMGDERLNASSSNSDEPPPPTVMQSSHANNKLEASKEEDNINAGSGGSIAGSVPDEISKDSIEKQTEPESKIGKDLNPDAKRPASPPTKRARGDETAVLVS</sequence>
<keyword evidence="5" id="KW-0804">Transcription</keyword>
<evidence type="ECO:0000256" key="7">
    <source>
        <dbReference type="SAM" id="MobiDB-lite"/>
    </source>
</evidence>
<name>A0A4S4DAJ6_CAMSN</name>
<dbReference type="GO" id="GO:0005634">
    <property type="term" value="C:nucleus"/>
    <property type="evidence" value="ECO:0007669"/>
    <property type="project" value="UniProtKB-SubCell"/>
</dbReference>
<dbReference type="InterPro" id="IPR001005">
    <property type="entry name" value="SANT/Myb"/>
</dbReference>
<comment type="similarity">
    <text evidence="2">Belongs to the MYB-CC family.</text>
</comment>
<accession>A0A4S4DAJ6</accession>
<dbReference type="FunFam" id="1.10.10.60:FF:000002">
    <property type="entry name" value="Myb family transcription factor"/>
    <property type="match status" value="1"/>
</dbReference>
<dbReference type="PROSITE" id="PS51294">
    <property type="entry name" value="HTH_MYB"/>
    <property type="match status" value="1"/>
</dbReference>
<dbReference type="PANTHER" id="PTHR31499:SF80">
    <property type="entry name" value="HTH MYB-TYPE DOMAIN-CONTAINING PROTEIN"/>
    <property type="match status" value="1"/>
</dbReference>
<dbReference type="InterPro" id="IPR006447">
    <property type="entry name" value="Myb_dom_plants"/>
</dbReference>
<evidence type="ECO:0000256" key="2">
    <source>
        <dbReference type="ARBA" id="ARBA00006783"/>
    </source>
</evidence>
<dbReference type="STRING" id="542762.A0A4S4DAJ6"/>
<comment type="caution">
    <text evidence="9">The sequence shown here is derived from an EMBL/GenBank/DDBJ whole genome shotgun (WGS) entry which is preliminary data.</text>
</comment>
<dbReference type="GO" id="GO:0003700">
    <property type="term" value="F:DNA-binding transcription factor activity"/>
    <property type="evidence" value="ECO:0007669"/>
    <property type="project" value="InterPro"/>
</dbReference>
<protein>
    <recommendedName>
        <fullName evidence="8">HTH myb-type domain-containing protein</fullName>
    </recommendedName>
</protein>
<feature type="region of interest" description="Disordered" evidence="7">
    <location>
        <begin position="444"/>
        <end position="542"/>
    </location>
</feature>
<dbReference type="InterPro" id="IPR025756">
    <property type="entry name" value="Myb_CC_LHEQLE"/>
</dbReference>
<feature type="domain" description="HTH myb-type" evidence="8">
    <location>
        <begin position="253"/>
        <end position="313"/>
    </location>
</feature>
<comment type="subcellular location">
    <subcellularLocation>
        <location evidence="1">Nucleus</location>
    </subcellularLocation>
</comment>
<dbReference type="NCBIfam" id="TIGR01557">
    <property type="entry name" value="myb_SHAQKYF"/>
    <property type="match status" value="1"/>
</dbReference>
<keyword evidence="6" id="KW-0539">Nucleus</keyword>
<evidence type="ECO:0000256" key="4">
    <source>
        <dbReference type="ARBA" id="ARBA00023054"/>
    </source>
</evidence>
<dbReference type="PANTHER" id="PTHR31499">
    <property type="entry name" value="MYB FAMILY TRANSCRIPTION FACTOR PHL11"/>
    <property type="match status" value="1"/>
</dbReference>
<feature type="compositionally biased region" description="Polar residues" evidence="7">
    <location>
        <begin position="18"/>
        <end position="28"/>
    </location>
</feature>
<dbReference type="InterPro" id="IPR017930">
    <property type="entry name" value="Myb_dom"/>
</dbReference>
<evidence type="ECO:0000313" key="9">
    <source>
        <dbReference type="EMBL" id="THF99547.1"/>
    </source>
</evidence>
<organism evidence="9 10">
    <name type="scientific">Camellia sinensis var. sinensis</name>
    <name type="common">China tea</name>
    <dbReference type="NCBI Taxonomy" id="542762"/>
    <lineage>
        <taxon>Eukaryota</taxon>
        <taxon>Viridiplantae</taxon>
        <taxon>Streptophyta</taxon>
        <taxon>Embryophyta</taxon>
        <taxon>Tracheophyta</taxon>
        <taxon>Spermatophyta</taxon>
        <taxon>Magnoliopsida</taxon>
        <taxon>eudicotyledons</taxon>
        <taxon>Gunneridae</taxon>
        <taxon>Pentapetalae</taxon>
        <taxon>asterids</taxon>
        <taxon>Ericales</taxon>
        <taxon>Theaceae</taxon>
        <taxon>Camellia</taxon>
    </lineage>
</organism>
<dbReference type="Gene3D" id="1.10.10.60">
    <property type="entry name" value="Homeodomain-like"/>
    <property type="match status" value="1"/>
</dbReference>
<keyword evidence="3" id="KW-0805">Transcription regulation</keyword>
<evidence type="ECO:0000256" key="3">
    <source>
        <dbReference type="ARBA" id="ARBA00023015"/>
    </source>
</evidence>
<dbReference type="SUPFAM" id="SSF46689">
    <property type="entry name" value="Homeodomain-like"/>
    <property type="match status" value="1"/>
</dbReference>
<evidence type="ECO:0000256" key="6">
    <source>
        <dbReference type="ARBA" id="ARBA00023242"/>
    </source>
</evidence>
<evidence type="ECO:0000313" key="10">
    <source>
        <dbReference type="Proteomes" id="UP000306102"/>
    </source>
</evidence>
<proteinExistence type="inferred from homology"/>
<dbReference type="Pfam" id="PF14379">
    <property type="entry name" value="Myb_CC_LHEQLE"/>
    <property type="match status" value="1"/>
</dbReference>
<reference evidence="9 10" key="1">
    <citation type="journal article" date="2018" name="Proc. Natl. Acad. Sci. U.S.A.">
        <title>Draft genome sequence of Camellia sinensis var. sinensis provides insights into the evolution of the tea genome and tea quality.</title>
        <authorList>
            <person name="Wei C."/>
            <person name="Yang H."/>
            <person name="Wang S."/>
            <person name="Zhao J."/>
            <person name="Liu C."/>
            <person name="Gao L."/>
            <person name="Xia E."/>
            <person name="Lu Y."/>
            <person name="Tai Y."/>
            <person name="She G."/>
            <person name="Sun J."/>
            <person name="Cao H."/>
            <person name="Tong W."/>
            <person name="Gao Q."/>
            <person name="Li Y."/>
            <person name="Deng W."/>
            <person name="Jiang X."/>
            <person name="Wang W."/>
            <person name="Chen Q."/>
            <person name="Zhang S."/>
            <person name="Li H."/>
            <person name="Wu J."/>
            <person name="Wang P."/>
            <person name="Li P."/>
            <person name="Shi C."/>
            <person name="Zheng F."/>
            <person name="Jian J."/>
            <person name="Huang B."/>
            <person name="Shan D."/>
            <person name="Shi M."/>
            <person name="Fang C."/>
            <person name="Yue Y."/>
            <person name="Li F."/>
            <person name="Li D."/>
            <person name="Wei S."/>
            <person name="Han B."/>
            <person name="Jiang C."/>
            <person name="Yin Y."/>
            <person name="Xia T."/>
            <person name="Zhang Z."/>
            <person name="Bennetzen J.L."/>
            <person name="Zhao S."/>
            <person name="Wan X."/>
        </authorList>
    </citation>
    <scope>NUCLEOTIDE SEQUENCE [LARGE SCALE GENOMIC DNA]</scope>
    <source>
        <strain evidence="10">cv. Shuchazao</strain>
        <tissue evidence="9">Leaf</tissue>
    </source>
</reference>